<keyword evidence="5 10" id="KW-0031">Aminopeptidase</keyword>
<comment type="cofactor">
    <cofactor evidence="3">
        <name>Zn(2+)</name>
        <dbReference type="ChEBI" id="CHEBI:29105"/>
    </cofactor>
</comment>
<dbReference type="GO" id="GO:0046872">
    <property type="term" value="F:metal ion binding"/>
    <property type="evidence" value="ECO:0007669"/>
    <property type="project" value="UniProtKB-KW"/>
</dbReference>
<dbReference type="PRINTS" id="PR00919">
    <property type="entry name" value="THERMOPTASE"/>
</dbReference>
<dbReference type="InterPro" id="IPR052170">
    <property type="entry name" value="M29_Exopeptidase"/>
</dbReference>
<dbReference type="InterPro" id="IPR000787">
    <property type="entry name" value="Peptidase_M29"/>
</dbReference>
<comment type="cofactor">
    <cofactor evidence="1">
        <name>Co(2+)</name>
        <dbReference type="ChEBI" id="CHEBI:48828"/>
    </cofactor>
</comment>
<gene>
    <name evidence="10" type="ORF">TQ39_03755</name>
</gene>
<dbReference type="GO" id="GO:0004177">
    <property type="term" value="F:aminopeptidase activity"/>
    <property type="evidence" value="ECO:0007669"/>
    <property type="project" value="UniProtKB-KW"/>
</dbReference>
<evidence type="ECO:0000256" key="7">
    <source>
        <dbReference type="ARBA" id="ARBA00022723"/>
    </source>
</evidence>
<protein>
    <submittedName>
        <fullName evidence="10">Aminopeptidase PepS</fullName>
    </submittedName>
</protein>
<evidence type="ECO:0000256" key="8">
    <source>
        <dbReference type="ARBA" id="ARBA00022801"/>
    </source>
</evidence>
<comment type="similarity">
    <text evidence="4">Belongs to the peptidase M29 family.</text>
</comment>
<proteinExistence type="inferred from homology"/>
<keyword evidence="6" id="KW-0645">Protease</keyword>
<evidence type="ECO:0000256" key="5">
    <source>
        <dbReference type="ARBA" id="ARBA00022438"/>
    </source>
</evidence>
<evidence type="ECO:0000256" key="4">
    <source>
        <dbReference type="ARBA" id="ARBA00008236"/>
    </source>
</evidence>
<reference evidence="10" key="1">
    <citation type="submission" date="2015-02" db="EMBL/GenBank/DDBJ databases">
        <title>A novel member of the family Ruminococcaceae isolated from human feces.</title>
        <authorList>
            <person name="Shkoporov A.N."/>
            <person name="Chaplin A.V."/>
            <person name="Motuzova O.V."/>
            <person name="Kafarskaia L.I."/>
            <person name="Khokhlova E.V."/>
            <person name="Efimov B.A."/>
        </authorList>
    </citation>
    <scope>NUCLEOTIDE SEQUENCE [LARGE SCALE GENOMIC DNA]</scope>
    <source>
        <strain evidence="10">585-1</strain>
    </source>
</reference>
<keyword evidence="7" id="KW-0479">Metal-binding</keyword>
<comment type="caution">
    <text evidence="10">The sequence shown here is derived from an EMBL/GenBank/DDBJ whole genome shotgun (WGS) entry which is preliminary data.</text>
</comment>
<dbReference type="Proteomes" id="UP000032483">
    <property type="component" value="Unassembled WGS sequence"/>
</dbReference>
<evidence type="ECO:0000256" key="3">
    <source>
        <dbReference type="ARBA" id="ARBA00001947"/>
    </source>
</evidence>
<dbReference type="Gene3D" id="3.40.1830.10">
    <property type="entry name" value="Thermophilic metalloprotease (M29)"/>
    <property type="match status" value="1"/>
</dbReference>
<keyword evidence="9" id="KW-0482">Metalloprotease</keyword>
<evidence type="ECO:0000256" key="2">
    <source>
        <dbReference type="ARBA" id="ARBA00001946"/>
    </source>
</evidence>
<dbReference type="PANTHER" id="PTHR34448">
    <property type="entry name" value="AMINOPEPTIDASE"/>
    <property type="match status" value="1"/>
</dbReference>
<dbReference type="GO" id="GO:0008237">
    <property type="term" value="F:metallopeptidase activity"/>
    <property type="evidence" value="ECO:0007669"/>
    <property type="project" value="UniProtKB-KW"/>
</dbReference>
<sequence>MKMDINLVKQYAEFAVKIGVNPQPGQTLIIRAPIEGAFFARACAEAAYAAGAKEVVVHYSDEKLSRIKMENTAVEVLEDVKPWLQRSYLDYVESEGGACMLSISARDPEIYKGLDMEKIDRANQAAMKAQEEWRSYTMSDKVQWSIVAIPSAAWAGKVFPGAAEDEAQEMLWDAIFDVCRVKNGNVVSEWQAHVKKMTAWRDRMNALDLDSIRLQSANGTDLTIGLADGHVWEGAQSRTPEGYTFIANIPTEEVFTAPHRLRVNGVVKGTKPYVYNGNLIEGFSVTFKDGEVVEHSAQSGEALLGQLLDTDEGSRRIGEIALVPASSPINRRGILFYNTLFDENAACHIAFGKGYPGTVKGGTAMTKQELLAHGVNDSIIHEDVMVGAPDMTITGTTRTGENVKIFENGEWAF</sequence>
<accession>A0A0D8J275</accession>
<evidence type="ECO:0000256" key="1">
    <source>
        <dbReference type="ARBA" id="ARBA00001941"/>
    </source>
</evidence>
<dbReference type="Pfam" id="PF02073">
    <property type="entry name" value="Peptidase_M29"/>
    <property type="match status" value="1"/>
</dbReference>
<comment type="cofactor">
    <cofactor evidence="2">
        <name>Mg(2+)</name>
        <dbReference type="ChEBI" id="CHEBI:18420"/>
    </cofactor>
</comment>
<organism evidence="10 11">
    <name type="scientific">Ruthenibacterium lactatiformans</name>
    <dbReference type="NCBI Taxonomy" id="1550024"/>
    <lineage>
        <taxon>Bacteria</taxon>
        <taxon>Bacillati</taxon>
        <taxon>Bacillota</taxon>
        <taxon>Clostridia</taxon>
        <taxon>Eubacteriales</taxon>
        <taxon>Oscillospiraceae</taxon>
        <taxon>Ruthenibacterium</taxon>
    </lineage>
</organism>
<keyword evidence="8" id="KW-0378">Hydrolase</keyword>
<evidence type="ECO:0000313" key="10">
    <source>
        <dbReference type="EMBL" id="KJF41012.1"/>
    </source>
</evidence>
<keyword evidence="11" id="KW-1185">Reference proteome</keyword>
<evidence type="ECO:0000256" key="9">
    <source>
        <dbReference type="ARBA" id="ARBA00023049"/>
    </source>
</evidence>
<dbReference type="InterPro" id="IPR035097">
    <property type="entry name" value="M29_N-terminal"/>
</dbReference>
<name>A0A0D8J275_9FIRM</name>
<dbReference type="AlphaFoldDB" id="A0A0D8J275"/>
<dbReference type="SUPFAM" id="SSF144052">
    <property type="entry name" value="Thermophilic metalloprotease-like"/>
    <property type="match status" value="1"/>
</dbReference>
<evidence type="ECO:0000256" key="6">
    <source>
        <dbReference type="ARBA" id="ARBA00022670"/>
    </source>
</evidence>
<dbReference type="PATRIC" id="fig|1550024.3.peg.843"/>
<dbReference type="GO" id="GO:0006508">
    <property type="term" value="P:proteolysis"/>
    <property type="evidence" value="ECO:0007669"/>
    <property type="project" value="UniProtKB-KW"/>
</dbReference>
<evidence type="ECO:0000313" key="11">
    <source>
        <dbReference type="Proteomes" id="UP000032483"/>
    </source>
</evidence>
<dbReference type="EMBL" id="JXXK01000003">
    <property type="protein sequence ID" value="KJF41012.1"/>
    <property type="molecule type" value="Genomic_DNA"/>
</dbReference>
<dbReference type="PANTHER" id="PTHR34448:SF3">
    <property type="entry name" value="AMINOPEPTIDASE AMPS"/>
    <property type="match status" value="1"/>
</dbReference>